<dbReference type="RefSeq" id="WP_214175337.1">
    <property type="nucleotide sequence ID" value="NZ_JAHCVK010000003.1"/>
</dbReference>
<keyword evidence="6 10" id="KW-0547">Nucleotide-binding</keyword>
<evidence type="ECO:0000256" key="7">
    <source>
        <dbReference type="ARBA" id="ARBA00022801"/>
    </source>
</evidence>
<dbReference type="NCBIfam" id="NF001611">
    <property type="entry name" value="PRK00400.1-3"/>
    <property type="match status" value="1"/>
</dbReference>
<dbReference type="PANTHER" id="PTHR42945">
    <property type="entry name" value="HISTIDINE BIOSYNTHESIS BIFUNCTIONAL PROTEIN"/>
    <property type="match status" value="1"/>
</dbReference>
<name>A0ABS5SH21_9BACT</name>
<evidence type="ECO:0000313" key="11">
    <source>
        <dbReference type="EMBL" id="MBT0653337.1"/>
    </source>
</evidence>
<evidence type="ECO:0000256" key="4">
    <source>
        <dbReference type="ARBA" id="ARBA00022490"/>
    </source>
</evidence>
<dbReference type="NCBIfam" id="TIGR03188">
    <property type="entry name" value="histidine_hisI"/>
    <property type="match status" value="1"/>
</dbReference>
<dbReference type="HAMAP" id="MF_01020">
    <property type="entry name" value="HisE"/>
    <property type="match status" value="1"/>
</dbReference>
<sequence length="111" mass="12321">MNESHDDILQAVYQVVQERKAVPAENSYTASLMAKGIDTILKKLGEEATELVIAGKGGARDEIVYETADLFFHTLVLLAHYDISPDEIYAELRRRFGISGIAEKASRVPLK</sequence>
<keyword evidence="8 10" id="KW-0067">ATP-binding</keyword>
<evidence type="ECO:0000256" key="8">
    <source>
        <dbReference type="ARBA" id="ARBA00022840"/>
    </source>
</evidence>
<dbReference type="InterPro" id="IPR008179">
    <property type="entry name" value="HisE"/>
</dbReference>
<comment type="similarity">
    <text evidence="10">Belongs to the PRA-PH family.</text>
</comment>
<dbReference type="GO" id="GO:0004636">
    <property type="term" value="F:phosphoribosyl-ATP diphosphatase activity"/>
    <property type="evidence" value="ECO:0007669"/>
    <property type="project" value="UniProtKB-EC"/>
</dbReference>
<evidence type="ECO:0000256" key="1">
    <source>
        <dbReference type="ARBA" id="ARBA00001460"/>
    </source>
</evidence>
<dbReference type="Pfam" id="PF01503">
    <property type="entry name" value="PRA-PH"/>
    <property type="match status" value="1"/>
</dbReference>
<dbReference type="EMBL" id="JAHCVK010000003">
    <property type="protein sequence ID" value="MBT0653337.1"/>
    <property type="molecule type" value="Genomic_DNA"/>
</dbReference>
<evidence type="ECO:0000256" key="5">
    <source>
        <dbReference type="ARBA" id="ARBA00022605"/>
    </source>
</evidence>
<keyword evidence="5 10" id="KW-0028">Amino-acid biosynthesis</keyword>
<gene>
    <name evidence="10" type="primary">hisE</name>
    <name evidence="11" type="ORF">KI810_09750</name>
</gene>
<dbReference type="EC" id="3.6.1.31" evidence="10"/>
<organism evidence="11 12">
    <name type="scientific">Geomobilimonas luticola</name>
    <dbReference type="NCBI Taxonomy" id="1114878"/>
    <lineage>
        <taxon>Bacteria</taxon>
        <taxon>Pseudomonadati</taxon>
        <taxon>Thermodesulfobacteriota</taxon>
        <taxon>Desulfuromonadia</taxon>
        <taxon>Geobacterales</taxon>
        <taxon>Geobacteraceae</taxon>
        <taxon>Geomobilimonas</taxon>
    </lineage>
</organism>
<evidence type="ECO:0000256" key="9">
    <source>
        <dbReference type="ARBA" id="ARBA00023102"/>
    </source>
</evidence>
<dbReference type="InterPro" id="IPR021130">
    <property type="entry name" value="PRib-ATP_PPHydrolase-like"/>
</dbReference>
<keyword evidence="12" id="KW-1185">Reference proteome</keyword>
<protein>
    <recommendedName>
        <fullName evidence="10">Phosphoribosyl-ATP pyrophosphatase</fullName>
        <shortName evidence="10">PRA-PH</shortName>
        <ecNumber evidence="10">3.6.1.31</ecNumber>
    </recommendedName>
</protein>
<comment type="catalytic activity">
    <reaction evidence="1 10">
        <text>1-(5-phospho-beta-D-ribosyl)-ATP + H2O = 1-(5-phospho-beta-D-ribosyl)-5'-AMP + diphosphate + H(+)</text>
        <dbReference type="Rhea" id="RHEA:22828"/>
        <dbReference type="ChEBI" id="CHEBI:15377"/>
        <dbReference type="ChEBI" id="CHEBI:15378"/>
        <dbReference type="ChEBI" id="CHEBI:33019"/>
        <dbReference type="ChEBI" id="CHEBI:59457"/>
        <dbReference type="ChEBI" id="CHEBI:73183"/>
        <dbReference type="EC" id="3.6.1.31"/>
    </reaction>
</comment>
<comment type="pathway">
    <text evidence="3 10">Amino-acid biosynthesis; L-histidine biosynthesis; L-histidine from 5-phospho-alpha-D-ribose 1-diphosphate: step 2/9.</text>
</comment>
<evidence type="ECO:0000313" key="12">
    <source>
        <dbReference type="Proteomes" id="UP000756860"/>
    </source>
</evidence>
<dbReference type="Gene3D" id="1.10.287.1080">
    <property type="entry name" value="MazG-like"/>
    <property type="match status" value="1"/>
</dbReference>
<keyword evidence="7 10" id="KW-0378">Hydrolase</keyword>
<evidence type="ECO:0000256" key="3">
    <source>
        <dbReference type="ARBA" id="ARBA00005204"/>
    </source>
</evidence>
<comment type="caution">
    <text evidence="11">The sequence shown here is derived from an EMBL/GenBank/DDBJ whole genome shotgun (WGS) entry which is preliminary data.</text>
</comment>
<keyword evidence="4 10" id="KW-0963">Cytoplasm</keyword>
<comment type="subcellular location">
    <subcellularLocation>
        <location evidence="2 10">Cytoplasm</location>
    </subcellularLocation>
</comment>
<dbReference type="CDD" id="cd11534">
    <property type="entry name" value="NTP-PPase_HisIE_like"/>
    <property type="match status" value="1"/>
</dbReference>
<evidence type="ECO:0000256" key="6">
    <source>
        <dbReference type="ARBA" id="ARBA00022741"/>
    </source>
</evidence>
<proteinExistence type="inferred from homology"/>
<evidence type="ECO:0000256" key="2">
    <source>
        <dbReference type="ARBA" id="ARBA00004496"/>
    </source>
</evidence>
<dbReference type="PANTHER" id="PTHR42945:SF9">
    <property type="entry name" value="HISTIDINE BIOSYNTHESIS BIFUNCTIONAL PROTEIN HISIE"/>
    <property type="match status" value="1"/>
</dbReference>
<evidence type="ECO:0000256" key="10">
    <source>
        <dbReference type="HAMAP-Rule" id="MF_01020"/>
    </source>
</evidence>
<dbReference type="SUPFAM" id="SSF101386">
    <property type="entry name" value="all-alpha NTP pyrophosphatases"/>
    <property type="match status" value="1"/>
</dbReference>
<dbReference type="Proteomes" id="UP000756860">
    <property type="component" value="Unassembled WGS sequence"/>
</dbReference>
<accession>A0ABS5SH21</accession>
<reference evidence="11 12" key="1">
    <citation type="submission" date="2021-05" db="EMBL/GenBank/DDBJ databases">
        <title>The draft genome of Geobacter luticola JCM 17780.</title>
        <authorList>
            <person name="Xu Z."/>
            <person name="Masuda Y."/>
            <person name="Itoh H."/>
            <person name="Senoo K."/>
        </authorList>
    </citation>
    <scope>NUCLEOTIDE SEQUENCE [LARGE SCALE GENOMIC DNA]</scope>
    <source>
        <strain evidence="11 12">JCM 17780</strain>
    </source>
</reference>
<keyword evidence="9 10" id="KW-0368">Histidine biosynthesis</keyword>